<sequence>MFNFFSKREKENFSFLKTDIHSHTIFGLDDGAKDAEHSLKLISSMASAGFTSLVTTPHVHSDFYPNTRDGILTQYNKVKKILEDHSINIKYRTAAEYMINDGFMQLLEDKEDFLTVYKNYVLVEMSYLAESPFLHDALFQLQARGYRPILAHPERYNFYHEDYDQFRQLKEKGCLLQLNTIAITGYYGSHVKKTAMKLLEDGLYDYCGSDMHHSRHFEALKSILSSGKLLRLLKAYPFRNKEIEDFL</sequence>
<evidence type="ECO:0000256" key="4">
    <source>
        <dbReference type="ARBA" id="ARBA00051722"/>
    </source>
</evidence>
<proteinExistence type="inferred from homology"/>
<keyword evidence="3" id="KW-0378">Hydrolase</keyword>
<organism evidence="5 6">
    <name type="scientific">Haoranjiania flava</name>
    <dbReference type="NCBI Taxonomy" id="1856322"/>
    <lineage>
        <taxon>Bacteria</taxon>
        <taxon>Pseudomonadati</taxon>
        <taxon>Bacteroidota</taxon>
        <taxon>Chitinophagia</taxon>
        <taxon>Chitinophagales</taxon>
        <taxon>Chitinophagaceae</taxon>
        <taxon>Haoranjiania</taxon>
    </lineage>
</organism>
<keyword evidence="6" id="KW-1185">Reference proteome</keyword>
<evidence type="ECO:0000256" key="1">
    <source>
        <dbReference type="ARBA" id="ARBA00005750"/>
    </source>
</evidence>
<dbReference type="PANTHER" id="PTHR39181:SF1">
    <property type="entry name" value="TYROSINE-PROTEIN PHOSPHATASE YWQE"/>
    <property type="match status" value="1"/>
</dbReference>
<evidence type="ECO:0000313" key="6">
    <source>
        <dbReference type="Proteomes" id="UP001209317"/>
    </source>
</evidence>
<dbReference type="InterPro" id="IPR016195">
    <property type="entry name" value="Pol/histidinol_Pase-like"/>
</dbReference>
<dbReference type="GO" id="GO:0030145">
    <property type="term" value="F:manganese ion binding"/>
    <property type="evidence" value="ECO:0007669"/>
    <property type="project" value="InterPro"/>
</dbReference>
<dbReference type="GO" id="GO:0004725">
    <property type="term" value="F:protein tyrosine phosphatase activity"/>
    <property type="evidence" value="ECO:0007669"/>
    <property type="project" value="UniProtKB-EC"/>
</dbReference>
<dbReference type="InterPro" id="IPR016667">
    <property type="entry name" value="Caps_polysacc_synth_CpsB/CapC"/>
</dbReference>
<dbReference type="EMBL" id="JAOTPL010000011">
    <property type="protein sequence ID" value="MCU7694587.1"/>
    <property type="molecule type" value="Genomic_DNA"/>
</dbReference>
<accession>A0AAE3LK92</accession>
<comment type="catalytic activity">
    <reaction evidence="4">
        <text>O-phospho-L-tyrosyl-[protein] + H2O = L-tyrosyl-[protein] + phosphate</text>
        <dbReference type="Rhea" id="RHEA:10684"/>
        <dbReference type="Rhea" id="RHEA-COMP:10136"/>
        <dbReference type="Rhea" id="RHEA-COMP:20101"/>
        <dbReference type="ChEBI" id="CHEBI:15377"/>
        <dbReference type="ChEBI" id="CHEBI:43474"/>
        <dbReference type="ChEBI" id="CHEBI:46858"/>
        <dbReference type="ChEBI" id="CHEBI:61978"/>
        <dbReference type="EC" id="3.1.3.48"/>
    </reaction>
</comment>
<dbReference type="Gene3D" id="3.20.20.140">
    <property type="entry name" value="Metal-dependent hydrolases"/>
    <property type="match status" value="1"/>
</dbReference>
<gene>
    <name evidence="5" type="ORF">OD355_08680</name>
</gene>
<name>A0AAE3LK92_9BACT</name>
<dbReference type="EC" id="3.1.3.48" evidence="2"/>
<reference evidence="5" key="1">
    <citation type="submission" date="2022-10" db="EMBL/GenBank/DDBJ databases">
        <authorList>
            <person name="Kim H.S."/>
            <person name="Kim J.-S."/>
            <person name="Suh M.K."/>
            <person name="Eom M.K."/>
            <person name="Lee J.-S."/>
        </authorList>
    </citation>
    <scope>NUCLEOTIDE SEQUENCE</scope>
    <source>
        <strain evidence="5">LIP-5</strain>
    </source>
</reference>
<protein>
    <recommendedName>
        <fullName evidence="2">protein-tyrosine-phosphatase</fullName>
        <ecNumber evidence="2">3.1.3.48</ecNumber>
    </recommendedName>
</protein>
<dbReference type="PANTHER" id="PTHR39181">
    <property type="entry name" value="TYROSINE-PROTEIN PHOSPHATASE YWQE"/>
    <property type="match status" value="1"/>
</dbReference>
<comment type="caution">
    <text evidence="5">The sequence shown here is derived from an EMBL/GenBank/DDBJ whole genome shotgun (WGS) entry which is preliminary data.</text>
</comment>
<dbReference type="SUPFAM" id="SSF89550">
    <property type="entry name" value="PHP domain-like"/>
    <property type="match status" value="1"/>
</dbReference>
<dbReference type="Pfam" id="PF19567">
    <property type="entry name" value="CpsB_CapC"/>
    <property type="match status" value="1"/>
</dbReference>
<comment type="similarity">
    <text evidence="1">Belongs to the metallo-dependent hydrolases superfamily. CpsB/CapC family.</text>
</comment>
<dbReference type="Proteomes" id="UP001209317">
    <property type="component" value="Unassembled WGS sequence"/>
</dbReference>
<evidence type="ECO:0000313" key="5">
    <source>
        <dbReference type="EMBL" id="MCU7694587.1"/>
    </source>
</evidence>
<evidence type="ECO:0000256" key="3">
    <source>
        <dbReference type="ARBA" id="ARBA00022801"/>
    </source>
</evidence>
<evidence type="ECO:0000256" key="2">
    <source>
        <dbReference type="ARBA" id="ARBA00013064"/>
    </source>
</evidence>
<dbReference type="RefSeq" id="WP_263038073.1">
    <property type="nucleotide sequence ID" value="NZ_JAOTPL010000011.1"/>
</dbReference>
<dbReference type="AlphaFoldDB" id="A0AAE3LK92"/>